<dbReference type="GO" id="GO:0003677">
    <property type="term" value="F:DNA binding"/>
    <property type="evidence" value="ECO:0007669"/>
    <property type="project" value="UniProtKB-KW"/>
</dbReference>
<dbReference type="Proteomes" id="UP000237003">
    <property type="component" value="Unassembled WGS sequence"/>
</dbReference>
<evidence type="ECO:0000256" key="3">
    <source>
        <dbReference type="ARBA" id="ARBA00023125"/>
    </source>
</evidence>
<evidence type="ECO:0000259" key="5">
    <source>
        <dbReference type="PROSITE" id="PS50931"/>
    </source>
</evidence>
<evidence type="ECO:0000256" key="4">
    <source>
        <dbReference type="ARBA" id="ARBA00023163"/>
    </source>
</evidence>
<keyword evidence="2" id="KW-0805">Transcription regulation</keyword>
<dbReference type="Pfam" id="PF00126">
    <property type="entry name" value="HTH_1"/>
    <property type="match status" value="1"/>
</dbReference>
<comment type="similarity">
    <text evidence="1">Belongs to the LysR transcriptional regulatory family.</text>
</comment>
<keyword evidence="3" id="KW-0238">DNA-binding</keyword>
<dbReference type="InterPro" id="IPR036388">
    <property type="entry name" value="WH-like_DNA-bd_sf"/>
</dbReference>
<dbReference type="RefSeq" id="WP_103774870.1">
    <property type="nucleotide sequence ID" value="NZ_PQLX01000001.1"/>
</dbReference>
<evidence type="ECO:0000313" key="7">
    <source>
        <dbReference type="Proteomes" id="UP000237003"/>
    </source>
</evidence>
<dbReference type="PANTHER" id="PTHR30346">
    <property type="entry name" value="TRANSCRIPTIONAL DUAL REGULATOR HCAR-RELATED"/>
    <property type="match status" value="1"/>
</dbReference>
<dbReference type="AlphaFoldDB" id="A0A2S4S249"/>
<dbReference type="PROSITE" id="PS50931">
    <property type="entry name" value="HTH_LYSR"/>
    <property type="match status" value="1"/>
</dbReference>
<dbReference type="InterPro" id="IPR036390">
    <property type="entry name" value="WH_DNA-bd_sf"/>
</dbReference>
<dbReference type="InterPro" id="IPR000847">
    <property type="entry name" value="LysR_HTH_N"/>
</dbReference>
<evidence type="ECO:0000256" key="2">
    <source>
        <dbReference type="ARBA" id="ARBA00023015"/>
    </source>
</evidence>
<feature type="domain" description="HTH lysR-type" evidence="5">
    <location>
        <begin position="1"/>
        <end position="61"/>
    </location>
</feature>
<keyword evidence="4" id="KW-0804">Transcription</keyword>
<reference evidence="6 7" key="1">
    <citation type="submission" date="2018-01" db="EMBL/GenBank/DDBJ databases">
        <title>Complete genome sequences of 14 Citrobacter spp. isolated from plant in Canada.</title>
        <authorList>
            <person name="Bhandare S.G."/>
            <person name="Colavecchio A."/>
            <person name="Jeukens J."/>
            <person name="Emond-Rheault J.-G."/>
            <person name="Freschi L."/>
            <person name="Hamel J."/>
            <person name="Kukavica-Ibrulj I."/>
            <person name="Levesque R."/>
            <person name="Goodridge L."/>
        </authorList>
    </citation>
    <scope>NUCLEOTIDE SEQUENCE [LARGE SCALE GENOMIC DNA]</scope>
    <source>
        <strain evidence="6 7">S1285</strain>
    </source>
</reference>
<proteinExistence type="inferred from homology"/>
<evidence type="ECO:0000313" key="6">
    <source>
        <dbReference type="EMBL" id="POU67945.1"/>
    </source>
</evidence>
<dbReference type="GO" id="GO:0032993">
    <property type="term" value="C:protein-DNA complex"/>
    <property type="evidence" value="ECO:0007669"/>
    <property type="project" value="TreeGrafter"/>
</dbReference>
<evidence type="ECO:0000256" key="1">
    <source>
        <dbReference type="ARBA" id="ARBA00009437"/>
    </source>
</evidence>
<name>A0A2S4S249_CITAM</name>
<protein>
    <recommendedName>
        <fullName evidence="5">HTH lysR-type domain-containing protein</fullName>
    </recommendedName>
</protein>
<dbReference type="OrthoDB" id="6630739at2"/>
<accession>A0A2S4S249</accession>
<gene>
    <name evidence="6" type="ORF">C3430_02325</name>
</gene>
<dbReference type="Gene3D" id="1.10.10.10">
    <property type="entry name" value="Winged helix-like DNA-binding domain superfamily/Winged helix DNA-binding domain"/>
    <property type="match status" value="1"/>
</dbReference>
<sequence>MNVFISTKLKYFMAVMAEGSVSRASQKENISRTPMSRAIADLEFYLGFELFIRSKAGMIPSEEGTKLYNRIAPLYEELLEIERNAREEIDRKIHRVAFSADIPVSMVNSIKNIFINNDIDVSVGFIDLDNIENFTSFKNFYDILFSITDLEIDNAYSQDYDFDIFLVSKPDDSNSFESITVIYHNFQYNKYINEKLNCQFPEKEHVKIDYKNIINIIDEVNQGHGALIATRSFLDVLKINDNIKISYFMTHKMTMYLLRKRTAGKNISQLICGLITNCVM</sequence>
<comment type="caution">
    <text evidence="6">The sequence shown here is derived from an EMBL/GenBank/DDBJ whole genome shotgun (WGS) entry which is preliminary data.</text>
</comment>
<dbReference type="EMBL" id="PQLX01000001">
    <property type="protein sequence ID" value="POU67945.1"/>
    <property type="molecule type" value="Genomic_DNA"/>
</dbReference>
<dbReference type="SUPFAM" id="SSF46785">
    <property type="entry name" value="Winged helix' DNA-binding domain"/>
    <property type="match status" value="1"/>
</dbReference>
<dbReference type="PANTHER" id="PTHR30346:SF0">
    <property type="entry name" value="HCA OPERON TRANSCRIPTIONAL ACTIVATOR HCAR"/>
    <property type="match status" value="1"/>
</dbReference>
<organism evidence="6 7">
    <name type="scientific">Citrobacter amalonaticus</name>
    <dbReference type="NCBI Taxonomy" id="35703"/>
    <lineage>
        <taxon>Bacteria</taxon>
        <taxon>Pseudomonadati</taxon>
        <taxon>Pseudomonadota</taxon>
        <taxon>Gammaproteobacteria</taxon>
        <taxon>Enterobacterales</taxon>
        <taxon>Enterobacteriaceae</taxon>
        <taxon>Citrobacter</taxon>
    </lineage>
</organism>
<dbReference type="GO" id="GO:0003700">
    <property type="term" value="F:DNA-binding transcription factor activity"/>
    <property type="evidence" value="ECO:0007669"/>
    <property type="project" value="InterPro"/>
</dbReference>